<dbReference type="InterPro" id="IPR011545">
    <property type="entry name" value="DEAD/DEAH_box_helicase_dom"/>
</dbReference>
<feature type="domain" description="Helicase ATP-binding" evidence="10">
    <location>
        <begin position="300"/>
        <end position="469"/>
    </location>
</feature>
<dbReference type="SMART" id="SM00490">
    <property type="entry name" value="HELICc"/>
    <property type="match status" value="1"/>
</dbReference>
<name>A0A238D2M3_THIDL</name>
<evidence type="ECO:0000256" key="3">
    <source>
        <dbReference type="ARBA" id="ARBA00022801"/>
    </source>
</evidence>
<dbReference type="Gene3D" id="3.40.50.300">
    <property type="entry name" value="P-loop containing nucleotide triphosphate hydrolases"/>
    <property type="match status" value="2"/>
</dbReference>
<evidence type="ECO:0000256" key="6">
    <source>
        <dbReference type="ARBA" id="ARBA00023125"/>
    </source>
</evidence>
<sequence>MFDPVRREPRALHHKTAPSYNAPMPPRPRSPAASPPKPTSPGERLGLRSDWDYALHLPLHYIDETRITPIADLREARSALVQARVTQSEVAGSSRRQLRVQVADASGTLELRFFHFYPNWSRQYAPGKLLRILGEPRAGLFGMEMVHPACRVAAPDAPLPERLTPVYPAGAGIGQAWLRKAIAAARARLDMREWLPAELLRRLHLPDMAGTLDLLHAPPPGTPLASLEDRSHPAWQRVKFDELLAQQLAQQQARAKRTGLRAWPLVRRAGPDRLETRLLAALPFALTPDQQACAAEIAADLAQDRPMHRLLQGDVGSGKTVVAALAAAQAVDAGFQCALMAPTDILATQHLRKLADWLQPLGVRVAWLSGAQTKRERDAALKLAASGEAQLVVGTHAVIQDKVRFTRLGLAIVDEQHRFGVAQRLSLRAKGMDRGGDEVREPHLLMMSATPIPRTLAMAVFGDLDVSTIAHLPPGRSPVRTRVFAADKRDAVVQRVRELVAAGRQVYWVCPLVEDVAPTVAAMPAQRESGAPARGRTPRRNEMLELRAAEATFAELQAVLGEDAAQVGLLHGRLAAARKAQVMADFAAGRLRLLVATTVIEVGVDVPAATLMVIEHAERFGLSQLHQLRGRVGRGTDAAECLLLFTPPLSAMARERLQALRDSADGFVLAQKDLELRGPGELLGQRQSGLQALRHADLQTDAALLESAREAALWLLRHDPEAARQHLHRWLGGRLDWLAA</sequence>
<keyword evidence="6" id="KW-0238">DNA-binding</keyword>
<dbReference type="SMART" id="SM00487">
    <property type="entry name" value="DEXDc"/>
    <property type="match status" value="1"/>
</dbReference>
<dbReference type="CDD" id="cd04488">
    <property type="entry name" value="RecG_wedge_OBF"/>
    <property type="match status" value="1"/>
</dbReference>
<dbReference type="EMBL" id="FLMQ01000055">
    <property type="protein sequence ID" value="SBP87430.1"/>
    <property type="molecule type" value="Genomic_DNA"/>
</dbReference>
<reference evidence="12 13" key="1">
    <citation type="submission" date="2016-06" db="EMBL/GenBank/DDBJ databases">
        <authorList>
            <person name="Kjaerup R.B."/>
            <person name="Dalgaard T.S."/>
            <person name="Juul-Madsen H.R."/>
        </authorList>
    </citation>
    <scope>NUCLEOTIDE SEQUENCE [LARGE SCALE GENOMIC DNA]</scope>
    <source>
        <strain evidence="12 13">DSM 16361</strain>
    </source>
</reference>
<dbReference type="PROSITE" id="PS51192">
    <property type="entry name" value="HELICASE_ATP_BIND_1"/>
    <property type="match status" value="1"/>
</dbReference>
<dbReference type="NCBIfam" id="NF008163">
    <property type="entry name" value="PRK10917.1-1"/>
    <property type="match status" value="1"/>
</dbReference>
<dbReference type="Pfam" id="PF17191">
    <property type="entry name" value="RecG_wedge"/>
    <property type="match status" value="1"/>
</dbReference>
<dbReference type="AlphaFoldDB" id="A0A238D2M3"/>
<feature type="compositionally biased region" description="Basic and acidic residues" evidence="9">
    <location>
        <begin position="1"/>
        <end position="11"/>
    </location>
</feature>
<dbReference type="Gene3D" id="2.40.50.140">
    <property type="entry name" value="Nucleic acid-binding proteins"/>
    <property type="match status" value="1"/>
</dbReference>
<gene>
    <name evidence="12" type="primary">recG</name>
    <name evidence="12" type="ORF">THIARS_60143</name>
</gene>
<keyword evidence="2" id="KW-0227">DNA damage</keyword>
<accession>A0A238D2M3</accession>
<proteinExistence type="predicted"/>
<dbReference type="InterPro" id="IPR012340">
    <property type="entry name" value="NA-bd_OB-fold"/>
</dbReference>
<evidence type="ECO:0000256" key="9">
    <source>
        <dbReference type="SAM" id="MobiDB-lite"/>
    </source>
</evidence>
<dbReference type="SUPFAM" id="SSF52540">
    <property type="entry name" value="P-loop containing nucleoside triphosphate hydrolases"/>
    <property type="match status" value="2"/>
</dbReference>
<evidence type="ECO:0000256" key="4">
    <source>
        <dbReference type="ARBA" id="ARBA00022806"/>
    </source>
</evidence>
<dbReference type="InterPro" id="IPR045562">
    <property type="entry name" value="RecG_dom3_C"/>
</dbReference>
<dbReference type="GO" id="GO:0006281">
    <property type="term" value="P:DNA repair"/>
    <property type="evidence" value="ECO:0007669"/>
    <property type="project" value="UniProtKB-KW"/>
</dbReference>
<dbReference type="GO" id="GO:0003678">
    <property type="term" value="F:DNA helicase activity"/>
    <property type="evidence" value="ECO:0007669"/>
    <property type="project" value="TreeGrafter"/>
</dbReference>
<evidence type="ECO:0000313" key="12">
    <source>
        <dbReference type="EMBL" id="SBP87430.1"/>
    </source>
</evidence>
<feature type="domain" description="Helicase C-terminal" evidence="11">
    <location>
        <begin position="491"/>
        <end position="675"/>
    </location>
</feature>
<keyword evidence="1" id="KW-0547">Nucleotide-binding</keyword>
<evidence type="ECO:0000313" key="13">
    <source>
        <dbReference type="Proteomes" id="UP000214566"/>
    </source>
</evidence>
<organism evidence="12 13">
    <name type="scientific">Thiomonas delicata</name>
    <name type="common">Thiomonas cuprina</name>
    <dbReference type="NCBI Taxonomy" id="364030"/>
    <lineage>
        <taxon>Bacteria</taxon>
        <taxon>Pseudomonadati</taxon>
        <taxon>Pseudomonadota</taxon>
        <taxon>Betaproteobacteria</taxon>
        <taxon>Burkholderiales</taxon>
        <taxon>Thiomonas</taxon>
    </lineage>
</organism>
<dbReference type="PROSITE" id="PS51194">
    <property type="entry name" value="HELICASE_CTER"/>
    <property type="match status" value="1"/>
</dbReference>
<dbReference type="InterPro" id="IPR033454">
    <property type="entry name" value="RecG_wedge"/>
</dbReference>
<evidence type="ECO:0000256" key="7">
    <source>
        <dbReference type="ARBA" id="ARBA00023204"/>
    </source>
</evidence>
<dbReference type="GO" id="GO:0016787">
    <property type="term" value="F:hydrolase activity"/>
    <property type="evidence" value="ECO:0007669"/>
    <property type="project" value="UniProtKB-KW"/>
</dbReference>
<feature type="compositionally biased region" description="Pro residues" evidence="9">
    <location>
        <begin position="23"/>
        <end position="39"/>
    </location>
</feature>
<keyword evidence="5" id="KW-0067">ATP-binding</keyword>
<dbReference type="PANTHER" id="PTHR47964">
    <property type="entry name" value="ATP-DEPENDENT DNA HELICASE HOMOLOG RECG, CHLOROPLASTIC"/>
    <property type="match status" value="1"/>
</dbReference>
<evidence type="ECO:0000256" key="2">
    <source>
        <dbReference type="ARBA" id="ARBA00022763"/>
    </source>
</evidence>
<evidence type="ECO:0000259" key="10">
    <source>
        <dbReference type="PROSITE" id="PS51192"/>
    </source>
</evidence>
<keyword evidence="7" id="KW-0234">DNA repair</keyword>
<dbReference type="GO" id="GO:0005524">
    <property type="term" value="F:ATP binding"/>
    <property type="evidence" value="ECO:0007669"/>
    <property type="project" value="UniProtKB-KW"/>
</dbReference>
<dbReference type="InterPro" id="IPR014001">
    <property type="entry name" value="Helicase_ATP-bd"/>
</dbReference>
<dbReference type="PANTHER" id="PTHR47964:SF1">
    <property type="entry name" value="ATP-DEPENDENT DNA HELICASE HOMOLOG RECG, CHLOROPLASTIC"/>
    <property type="match status" value="1"/>
</dbReference>
<dbReference type="GO" id="GO:0003677">
    <property type="term" value="F:DNA binding"/>
    <property type="evidence" value="ECO:0007669"/>
    <property type="project" value="UniProtKB-KW"/>
</dbReference>
<dbReference type="Pfam" id="PF00270">
    <property type="entry name" value="DEAD"/>
    <property type="match status" value="1"/>
</dbReference>
<protein>
    <recommendedName>
        <fullName evidence="8">Probable DNA 3'-5' helicase RecG</fullName>
    </recommendedName>
</protein>
<feature type="region of interest" description="Disordered" evidence="9">
    <location>
        <begin position="1"/>
        <end position="45"/>
    </location>
</feature>
<evidence type="ECO:0000256" key="5">
    <source>
        <dbReference type="ARBA" id="ARBA00022840"/>
    </source>
</evidence>
<evidence type="ECO:0000259" key="11">
    <source>
        <dbReference type="PROSITE" id="PS51194"/>
    </source>
</evidence>
<dbReference type="Pfam" id="PF00271">
    <property type="entry name" value="Helicase_C"/>
    <property type="match status" value="1"/>
</dbReference>
<dbReference type="InterPro" id="IPR027417">
    <property type="entry name" value="P-loop_NTPase"/>
</dbReference>
<evidence type="ECO:0000256" key="8">
    <source>
        <dbReference type="ARBA" id="ARBA00049819"/>
    </source>
</evidence>
<keyword evidence="4 12" id="KW-0347">Helicase</keyword>
<keyword evidence="3 12" id="KW-0378">Hydrolase</keyword>
<dbReference type="InterPro" id="IPR047112">
    <property type="entry name" value="RecG/Mfd"/>
</dbReference>
<dbReference type="Pfam" id="PF19833">
    <property type="entry name" value="RecG_dom3_C"/>
    <property type="match status" value="1"/>
</dbReference>
<evidence type="ECO:0000256" key="1">
    <source>
        <dbReference type="ARBA" id="ARBA00022741"/>
    </source>
</evidence>
<keyword evidence="13" id="KW-1185">Reference proteome</keyword>
<dbReference type="Proteomes" id="UP000214566">
    <property type="component" value="Unassembled WGS sequence"/>
</dbReference>
<dbReference type="InterPro" id="IPR001650">
    <property type="entry name" value="Helicase_C-like"/>
</dbReference>
<dbReference type="SUPFAM" id="SSF50249">
    <property type="entry name" value="Nucleic acid-binding proteins"/>
    <property type="match status" value="1"/>
</dbReference>